<evidence type="ECO:0000256" key="1">
    <source>
        <dbReference type="SAM" id="MobiDB-lite"/>
    </source>
</evidence>
<feature type="region of interest" description="Disordered" evidence="1">
    <location>
        <begin position="381"/>
        <end position="409"/>
    </location>
</feature>
<keyword evidence="2" id="KW-0812">Transmembrane</keyword>
<gene>
    <name evidence="3" type="ORF">KDK95_23070</name>
</gene>
<dbReference type="Proteomes" id="UP000676325">
    <property type="component" value="Unassembled WGS sequence"/>
</dbReference>
<dbReference type="Gene3D" id="3.90.1720.10">
    <property type="entry name" value="endopeptidase domain like (from Nostoc punctiforme)"/>
    <property type="match status" value="1"/>
</dbReference>
<evidence type="ECO:0000256" key="2">
    <source>
        <dbReference type="SAM" id="Phobius"/>
    </source>
</evidence>
<reference evidence="3" key="1">
    <citation type="submission" date="2021-04" db="EMBL/GenBank/DDBJ databases">
        <title>Genome based classification of Actinospica acidithermotolerans sp. nov., an actinobacterium isolated from an Indonesian hot spring.</title>
        <authorList>
            <person name="Kusuma A.B."/>
            <person name="Putra K.E."/>
            <person name="Nafisah S."/>
            <person name="Loh J."/>
            <person name="Nouioui I."/>
            <person name="Goodfellow M."/>
        </authorList>
    </citation>
    <scope>NUCLEOTIDE SEQUENCE</scope>
    <source>
        <strain evidence="3">MGRD01-02</strain>
    </source>
</reference>
<name>A0A941EEH9_9ACTN</name>
<comment type="caution">
    <text evidence="3">The sequence shown here is derived from an EMBL/GenBank/DDBJ whole genome shotgun (WGS) entry which is preliminary data.</text>
</comment>
<feature type="transmembrane region" description="Helical" evidence="2">
    <location>
        <begin position="432"/>
        <end position="452"/>
    </location>
</feature>
<accession>A0A941EEH9</accession>
<evidence type="ECO:0000313" key="3">
    <source>
        <dbReference type="EMBL" id="MBR7829208.1"/>
    </source>
</evidence>
<dbReference type="AlphaFoldDB" id="A0A941EEH9"/>
<organism evidence="3 4">
    <name type="scientific">Actinospica acidithermotolerans</name>
    <dbReference type="NCBI Taxonomy" id="2828514"/>
    <lineage>
        <taxon>Bacteria</taxon>
        <taxon>Bacillati</taxon>
        <taxon>Actinomycetota</taxon>
        <taxon>Actinomycetes</taxon>
        <taxon>Catenulisporales</taxon>
        <taxon>Actinospicaceae</taxon>
        <taxon>Actinospica</taxon>
    </lineage>
</organism>
<keyword evidence="4" id="KW-1185">Reference proteome</keyword>
<keyword evidence="2" id="KW-0472">Membrane</keyword>
<dbReference type="RefSeq" id="WP_212520343.1">
    <property type="nucleotide sequence ID" value="NZ_JAGSOH010000078.1"/>
</dbReference>
<proteinExistence type="predicted"/>
<keyword evidence="2" id="KW-1133">Transmembrane helix</keyword>
<sequence>MTRPRNQDTTSFTRPRRLTAAVALSVGAGSLVYGTVLALPAEAAATAQPTSCSTATATASSTKTATASGSASATGTDSATDTPTASATATDSASASATPTGTASGDATGSATGTATRETSAGGTATATATQCATTTATATGTSTKSASASASATRTATKSAGATPTTKKTTAAATTAAALATGTQPGADAASIPGYYLDGTSGYYAYTAVPPGDSSYQLSHGTITRAEIIARAQLWVEAQVPYSQTEWYTNQNGTYRQDCSGYVSMAWALDQNTDFWTGNLNLVSHTIASSDLLPGDILLSVKHTIIFAGWADSAHTQFDYYEEAHPGTVARYVVDAPLSAFLDNGFAPFRYDGVSGSGLIPGSPADGQLYSTLSKLASEINPPGVSDSQPGGLDGAGAPGTSSADATSTGLSAELVADDTVSSEGVHSEGMVLGASGVFLVGFGLVIRRPFSLRAYRRKH</sequence>
<dbReference type="EMBL" id="JAGSOH010000078">
    <property type="protein sequence ID" value="MBR7829208.1"/>
    <property type="molecule type" value="Genomic_DNA"/>
</dbReference>
<evidence type="ECO:0000313" key="4">
    <source>
        <dbReference type="Proteomes" id="UP000676325"/>
    </source>
</evidence>
<feature type="region of interest" description="Disordered" evidence="1">
    <location>
        <begin position="56"/>
        <end position="170"/>
    </location>
</feature>
<evidence type="ECO:0008006" key="5">
    <source>
        <dbReference type="Google" id="ProtNLM"/>
    </source>
</evidence>
<protein>
    <recommendedName>
        <fullName evidence="5">NlpC/P60 domain-containing protein</fullName>
    </recommendedName>
</protein>